<dbReference type="EMBL" id="RJKN01000003">
    <property type="protein sequence ID" value="ROP43782.1"/>
    <property type="molecule type" value="Genomic_DNA"/>
</dbReference>
<organism evidence="1 2">
    <name type="scientific">Pseudokineococcus lusitanus</name>
    <dbReference type="NCBI Taxonomy" id="763993"/>
    <lineage>
        <taxon>Bacteria</taxon>
        <taxon>Bacillati</taxon>
        <taxon>Actinomycetota</taxon>
        <taxon>Actinomycetes</taxon>
        <taxon>Kineosporiales</taxon>
        <taxon>Kineosporiaceae</taxon>
        <taxon>Pseudokineococcus</taxon>
    </lineage>
</organism>
<name>A0A3N1HN34_9ACTN</name>
<sequence length="142" mass="14147">MAALAVLAVAGCGSAVDVPAAEGAADPGCAEVLVLLRDVDELAGLPRVPTTGQSTAAWASDDRSTRVELRCGVELPAPTTDACVTVDGVDWVTADEQGSPPFTTYGRAPATRVDVTGDVTAGDVLPGLAGAVGALEAQRACV</sequence>
<dbReference type="AlphaFoldDB" id="A0A3N1HN34"/>
<proteinExistence type="predicted"/>
<dbReference type="InterPro" id="IPR021903">
    <property type="entry name" value="DUF3515"/>
</dbReference>
<dbReference type="InParanoid" id="A0A3N1HN34"/>
<dbReference type="Proteomes" id="UP000276232">
    <property type="component" value="Unassembled WGS sequence"/>
</dbReference>
<accession>A0A3N1HN34</accession>
<evidence type="ECO:0000313" key="2">
    <source>
        <dbReference type="Proteomes" id="UP000276232"/>
    </source>
</evidence>
<keyword evidence="2" id="KW-1185">Reference proteome</keyword>
<gene>
    <name evidence="1" type="ORF">EDC03_1376</name>
</gene>
<dbReference type="Pfam" id="PF12028">
    <property type="entry name" value="DUF3515"/>
    <property type="match status" value="1"/>
</dbReference>
<reference evidence="1 2" key="1">
    <citation type="journal article" date="2015" name="Stand. Genomic Sci.">
        <title>Genomic Encyclopedia of Bacterial and Archaeal Type Strains, Phase III: the genomes of soil and plant-associated and newly described type strains.</title>
        <authorList>
            <person name="Whitman W.B."/>
            <person name="Woyke T."/>
            <person name="Klenk H.P."/>
            <person name="Zhou Y."/>
            <person name="Lilburn T.G."/>
            <person name="Beck B.J."/>
            <person name="De Vos P."/>
            <person name="Vandamme P."/>
            <person name="Eisen J.A."/>
            <person name="Garrity G."/>
            <person name="Hugenholtz P."/>
            <person name="Kyrpides N.C."/>
        </authorList>
    </citation>
    <scope>NUCLEOTIDE SEQUENCE [LARGE SCALE GENOMIC DNA]</scope>
    <source>
        <strain evidence="1 2">CECT 7306</strain>
    </source>
</reference>
<comment type="caution">
    <text evidence="1">The sequence shown here is derived from an EMBL/GenBank/DDBJ whole genome shotgun (WGS) entry which is preliminary data.</text>
</comment>
<evidence type="ECO:0000313" key="1">
    <source>
        <dbReference type="EMBL" id="ROP43782.1"/>
    </source>
</evidence>
<protein>
    <submittedName>
        <fullName evidence="1">Uncharacterized protein DUF3515</fullName>
    </submittedName>
</protein>